<sequence length="305" mass="35281">MKMSRERFEEAGEFIKRNGRSLEAECFRFLFEKGKADTVIAETVKYQNEDGGFGHGMESDFRLPLSSPLATSVGLRHLVTVGGNEAETSIRKAIQYLEKTYDVDRKGWFAVSKEVNDYPHTPWWHFNEKEGLTVIDYSWGNPTAEILAYLYQNRQFVHMLNIDDLVITAISKLENKVDFQSEHELYCYVKLHEVLPNELKNRLEAPLKKGVQQLIQLDESKWNEYVPTPLDFVKNPAQNDFGIPTEKIEKNLDFLLEELVEKGKISPSWGKSFYGEGFENAYEEWQGVLTLDALIILAHFDRIDE</sequence>
<dbReference type="Gene3D" id="1.50.10.20">
    <property type="match status" value="1"/>
</dbReference>
<name>A0ABS2NBB5_9BACI</name>
<organism evidence="1 2">
    <name type="scientific">Rossellomorea pakistanensis</name>
    <dbReference type="NCBI Taxonomy" id="992288"/>
    <lineage>
        <taxon>Bacteria</taxon>
        <taxon>Bacillati</taxon>
        <taxon>Bacillota</taxon>
        <taxon>Bacilli</taxon>
        <taxon>Bacillales</taxon>
        <taxon>Bacillaceae</taxon>
        <taxon>Rossellomorea</taxon>
    </lineage>
</organism>
<accession>A0ABS2NBB5</accession>
<gene>
    <name evidence="1" type="ORF">JOC86_001691</name>
</gene>
<dbReference type="RefSeq" id="WP_205170470.1">
    <property type="nucleotide sequence ID" value="NZ_JAFBDZ010000002.1"/>
</dbReference>
<reference evidence="1 2" key="1">
    <citation type="submission" date="2021-01" db="EMBL/GenBank/DDBJ databases">
        <title>Genomic Encyclopedia of Type Strains, Phase IV (KMG-IV): sequencing the most valuable type-strain genomes for metagenomic binning, comparative biology and taxonomic classification.</title>
        <authorList>
            <person name="Goeker M."/>
        </authorList>
    </citation>
    <scope>NUCLEOTIDE SEQUENCE [LARGE SCALE GENOMIC DNA]</scope>
    <source>
        <strain evidence="1 2">DSM 24834</strain>
    </source>
</reference>
<dbReference type="SUPFAM" id="SSF48239">
    <property type="entry name" value="Terpenoid cyclases/Protein prenyltransferases"/>
    <property type="match status" value="1"/>
</dbReference>
<evidence type="ECO:0000313" key="2">
    <source>
        <dbReference type="Proteomes" id="UP001646157"/>
    </source>
</evidence>
<proteinExistence type="predicted"/>
<dbReference type="Proteomes" id="UP001646157">
    <property type="component" value="Unassembled WGS sequence"/>
</dbReference>
<dbReference type="EMBL" id="JAFBDZ010000002">
    <property type="protein sequence ID" value="MBM7585149.1"/>
    <property type="molecule type" value="Genomic_DNA"/>
</dbReference>
<comment type="caution">
    <text evidence="1">The sequence shown here is derived from an EMBL/GenBank/DDBJ whole genome shotgun (WGS) entry which is preliminary data.</text>
</comment>
<protein>
    <submittedName>
        <fullName evidence="1">Uncharacterized protein</fullName>
    </submittedName>
</protein>
<evidence type="ECO:0000313" key="1">
    <source>
        <dbReference type="EMBL" id="MBM7585149.1"/>
    </source>
</evidence>
<dbReference type="InterPro" id="IPR008930">
    <property type="entry name" value="Terpenoid_cyclase/PrenylTrfase"/>
</dbReference>
<keyword evidence="2" id="KW-1185">Reference proteome</keyword>